<organism evidence="1 2">
    <name type="scientific">Panagrolaimus sp. JU765</name>
    <dbReference type="NCBI Taxonomy" id="591449"/>
    <lineage>
        <taxon>Eukaryota</taxon>
        <taxon>Metazoa</taxon>
        <taxon>Ecdysozoa</taxon>
        <taxon>Nematoda</taxon>
        <taxon>Chromadorea</taxon>
        <taxon>Rhabditida</taxon>
        <taxon>Tylenchina</taxon>
        <taxon>Panagrolaimomorpha</taxon>
        <taxon>Panagrolaimoidea</taxon>
        <taxon>Panagrolaimidae</taxon>
        <taxon>Panagrolaimus</taxon>
    </lineage>
</organism>
<name>A0AC34R3T0_9BILA</name>
<evidence type="ECO:0000313" key="2">
    <source>
        <dbReference type="WBParaSite" id="JU765_v2.g3025.t1"/>
    </source>
</evidence>
<dbReference type="WBParaSite" id="JU765_v2.g3025.t1">
    <property type="protein sequence ID" value="JU765_v2.g3025.t1"/>
    <property type="gene ID" value="JU765_v2.g3025"/>
</dbReference>
<evidence type="ECO:0000313" key="1">
    <source>
        <dbReference type="Proteomes" id="UP000887576"/>
    </source>
</evidence>
<accession>A0AC34R3T0</accession>
<protein>
    <submittedName>
        <fullName evidence="2">Apple domain-containing protein</fullName>
    </submittedName>
</protein>
<dbReference type="Proteomes" id="UP000887576">
    <property type="component" value="Unplaced"/>
</dbReference>
<reference evidence="2" key="1">
    <citation type="submission" date="2022-11" db="UniProtKB">
        <authorList>
            <consortium name="WormBaseParasite"/>
        </authorList>
    </citation>
    <scope>IDENTIFICATION</scope>
</reference>
<proteinExistence type="predicted"/>
<sequence>MSRFLFSLLILDCVASLLNPPLNTFVALNGCFEYRKGYRIDVHEKHMTATDSIQFKDDCLKACLRTMIQDNFTCRSLMHMPRDDDCILTAMNSEDGAKLEKVDESGLMAVNFYENKCANGPFENPAAISEARFSSFKSVVGRVQIAQRPGQKPSIFAVIDGLRPNSLVDISIRRSPVNDCSKLRHSEIKLSQRLLQVFTDNSGFLVQPWSLADHRVLGDDFLGSTILLIDTLTLRIIDCATIAIKGDPEDFERIKSFSSTNTLSSSVIVIFTGFVVLLLKLE</sequence>